<evidence type="ECO:0000313" key="9">
    <source>
        <dbReference type="Proteomes" id="UP000744769"/>
    </source>
</evidence>
<evidence type="ECO:0000256" key="2">
    <source>
        <dbReference type="ARBA" id="ARBA00001946"/>
    </source>
</evidence>
<keyword evidence="5" id="KW-0460">Magnesium</keyword>
<dbReference type="InterPro" id="IPR015797">
    <property type="entry name" value="NUDIX_hydrolase-like_dom_sf"/>
</dbReference>
<dbReference type="RefSeq" id="WP_166197492.1">
    <property type="nucleotide sequence ID" value="NZ_JAAOIV010000010.1"/>
</dbReference>
<evidence type="ECO:0000256" key="3">
    <source>
        <dbReference type="ARBA" id="ARBA00022723"/>
    </source>
</evidence>
<comment type="cofactor">
    <cofactor evidence="2">
        <name>Mg(2+)</name>
        <dbReference type="ChEBI" id="CHEBI:18420"/>
    </cofactor>
</comment>
<dbReference type="PANTHER" id="PTHR12318:SF0">
    <property type="entry name" value="ACYL-COENZYME A DIPHOSPHATASE NUDT19"/>
    <property type="match status" value="1"/>
</dbReference>
<dbReference type="GO" id="GO:0046872">
    <property type="term" value="F:metal ion binding"/>
    <property type="evidence" value="ECO:0007669"/>
    <property type="project" value="UniProtKB-KW"/>
</dbReference>
<dbReference type="GO" id="GO:0016818">
    <property type="term" value="F:hydrolase activity, acting on acid anhydrides, in phosphorus-containing anhydrides"/>
    <property type="evidence" value="ECO:0007669"/>
    <property type="project" value="InterPro"/>
</dbReference>
<dbReference type="Proteomes" id="UP000744769">
    <property type="component" value="Unassembled WGS sequence"/>
</dbReference>
<evidence type="ECO:0000259" key="7">
    <source>
        <dbReference type="PROSITE" id="PS51462"/>
    </source>
</evidence>
<dbReference type="AlphaFoldDB" id="A0A967B3G5"/>
<comment type="caution">
    <text evidence="8">The sequence shown here is derived from an EMBL/GenBank/DDBJ whole genome shotgun (WGS) entry which is preliminary data.</text>
</comment>
<dbReference type="Gene3D" id="3.90.79.10">
    <property type="entry name" value="Nucleoside Triphosphate Pyrophosphohydrolase"/>
    <property type="match status" value="1"/>
</dbReference>
<dbReference type="InterPro" id="IPR000086">
    <property type="entry name" value="NUDIX_hydrolase_dom"/>
</dbReference>
<proteinExistence type="predicted"/>
<sequence>MPEVVVRGALAESARAWLAAGRPTGPPPRPASTVMLVRDAETPCGTEVFMLRRVSSMAFAPSMWVFPGGGVDPRDAGASDWVGPEPPAWAARMEVPAATAAELVMAAAREVFEETGVLLAGSPTAVAAPAADWPAAREALVARELSFAEFLAARGLRLRADLLALQDHWITPEFEPRRYDTWFFAAVMPQGQIADDATSETDLAEWVDPERLLAQAEAGEAAMLPPTVTQLRRLVGASSVADFVRHREPVPTIMPVADLRGEDVVLRTENAGE</sequence>
<name>A0A967B3G5_9MICO</name>
<evidence type="ECO:0000256" key="5">
    <source>
        <dbReference type="ARBA" id="ARBA00022842"/>
    </source>
</evidence>
<keyword evidence="3" id="KW-0479">Metal-binding</keyword>
<keyword evidence="9" id="KW-1185">Reference proteome</keyword>
<dbReference type="PROSITE" id="PS51462">
    <property type="entry name" value="NUDIX"/>
    <property type="match status" value="1"/>
</dbReference>
<reference evidence="8" key="1">
    <citation type="submission" date="2020-03" db="EMBL/GenBank/DDBJ databases">
        <title>Draft sequencing of Calidifontibacter sp. DB0510.</title>
        <authorList>
            <person name="Kim D.-U."/>
        </authorList>
    </citation>
    <scope>NUCLEOTIDE SEQUENCE</scope>
    <source>
        <strain evidence="8">DB0510</strain>
    </source>
</reference>
<evidence type="ECO:0000256" key="4">
    <source>
        <dbReference type="ARBA" id="ARBA00022801"/>
    </source>
</evidence>
<protein>
    <submittedName>
        <fullName evidence="8">NUDIX domain-containing protein</fullName>
    </submittedName>
</protein>
<dbReference type="SUPFAM" id="SSF55811">
    <property type="entry name" value="Nudix"/>
    <property type="match status" value="1"/>
</dbReference>
<evidence type="ECO:0000313" key="8">
    <source>
        <dbReference type="EMBL" id="NHN56833.1"/>
    </source>
</evidence>
<gene>
    <name evidence="8" type="ORF">G9U51_13730</name>
</gene>
<keyword evidence="4" id="KW-0378">Hydrolase</keyword>
<dbReference type="InterPro" id="IPR039121">
    <property type="entry name" value="NUDT19"/>
</dbReference>
<comment type="cofactor">
    <cofactor evidence="1">
        <name>Mn(2+)</name>
        <dbReference type="ChEBI" id="CHEBI:29035"/>
    </cofactor>
</comment>
<dbReference type="PANTHER" id="PTHR12318">
    <property type="entry name" value="TESTOSTERONE-REGULATED PROTEIN RP2"/>
    <property type="match status" value="1"/>
</dbReference>
<evidence type="ECO:0000256" key="6">
    <source>
        <dbReference type="ARBA" id="ARBA00023211"/>
    </source>
</evidence>
<dbReference type="Pfam" id="PF00293">
    <property type="entry name" value="NUDIX"/>
    <property type="match status" value="1"/>
</dbReference>
<keyword evidence="6" id="KW-0464">Manganese</keyword>
<dbReference type="EMBL" id="JAAOIV010000010">
    <property type="protein sequence ID" value="NHN56833.1"/>
    <property type="molecule type" value="Genomic_DNA"/>
</dbReference>
<evidence type="ECO:0000256" key="1">
    <source>
        <dbReference type="ARBA" id="ARBA00001936"/>
    </source>
</evidence>
<feature type="domain" description="Nudix hydrolase" evidence="7">
    <location>
        <begin position="27"/>
        <end position="229"/>
    </location>
</feature>
<accession>A0A967B3G5</accession>
<dbReference type="CDD" id="cd18870">
    <property type="entry name" value="NUDIX_AcylCoAdiphos_Nudt19"/>
    <property type="match status" value="1"/>
</dbReference>
<organism evidence="8 9">
    <name type="scientific">Metallococcus carri</name>
    <dbReference type="NCBI Taxonomy" id="1656884"/>
    <lineage>
        <taxon>Bacteria</taxon>
        <taxon>Bacillati</taxon>
        <taxon>Actinomycetota</taxon>
        <taxon>Actinomycetes</taxon>
        <taxon>Micrococcales</taxon>
        <taxon>Dermacoccaceae</taxon>
        <taxon>Metallococcus</taxon>
    </lineage>
</organism>